<protein>
    <recommendedName>
        <fullName evidence="3">Acetone carboxylase gamma subunit</fullName>
    </recommendedName>
</protein>
<evidence type="ECO:0008006" key="3">
    <source>
        <dbReference type="Google" id="ProtNLM"/>
    </source>
</evidence>
<proteinExistence type="predicted"/>
<dbReference type="OrthoDB" id="8688459at2"/>
<dbReference type="InterPro" id="IPR016750">
    <property type="entry name" value="Aceto_COase_bsu/gsu"/>
</dbReference>
<gene>
    <name evidence="1" type="ORF">NT2_05_01900</name>
</gene>
<accession>U2YL07</accession>
<name>U2YL07_9SPHN</name>
<keyword evidence="2" id="KW-1185">Reference proteome</keyword>
<dbReference type="Proteomes" id="UP000016568">
    <property type="component" value="Unassembled WGS sequence"/>
</dbReference>
<dbReference type="AlphaFoldDB" id="U2YL07"/>
<reference evidence="1 2" key="1">
    <citation type="submission" date="2013-09" db="EMBL/GenBank/DDBJ databases">
        <title>Whole genome shotgun sequence of Novosphingobium tardaugens NBRC 16725.</title>
        <authorList>
            <person name="Isaki S."/>
            <person name="Hosoyama A."/>
            <person name="Tsuchikane K."/>
            <person name="Katsumata H."/>
            <person name="Ando Y."/>
            <person name="Yamazaki S."/>
            <person name="Fujita N."/>
        </authorList>
    </citation>
    <scope>NUCLEOTIDE SEQUENCE [LARGE SCALE GENOMIC DNA]</scope>
    <source>
        <strain evidence="1 2">NBRC 16725</strain>
    </source>
</reference>
<evidence type="ECO:0000313" key="2">
    <source>
        <dbReference type="Proteomes" id="UP000016568"/>
    </source>
</evidence>
<evidence type="ECO:0000313" key="1">
    <source>
        <dbReference type="EMBL" id="GAD49270.1"/>
    </source>
</evidence>
<dbReference type="eggNOG" id="COG4647">
    <property type="taxonomic scope" value="Bacteria"/>
</dbReference>
<dbReference type="RefSeq" id="WP_021690176.1">
    <property type="nucleotide sequence ID" value="NZ_BASZ01000005.1"/>
</dbReference>
<organism evidence="1 2">
    <name type="scientific">Caenibius tardaugens NBRC 16725</name>
    <dbReference type="NCBI Taxonomy" id="1219035"/>
    <lineage>
        <taxon>Bacteria</taxon>
        <taxon>Pseudomonadati</taxon>
        <taxon>Pseudomonadota</taxon>
        <taxon>Alphaproteobacteria</taxon>
        <taxon>Sphingomonadales</taxon>
        <taxon>Erythrobacteraceae</taxon>
        <taxon>Caenibius</taxon>
    </lineage>
</organism>
<dbReference type="Pfam" id="PF08882">
    <property type="entry name" value="Acetone_carb_G"/>
    <property type="match status" value="1"/>
</dbReference>
<dbReference type="KEGG" id="ntd:EGO55_12190"/>
<comment type="caution">
    <text evidence="1">The sequence shown here is derived from an EMBL/GenBank/DDBJ whole genome shotgun (WGS) entry which is preliminary data.</text>
</comment>
<dbReference type="EMBL" id="BASZ01000005">
    <property type="protein sequence ID" value="GAD49270.1"/>
    <property type="molecule type" value="Genomic_DNA"/>
</dbReference>
<sequence>MKVFVTDALAIDLDSEQWECRGCEKPLGAAQENYKRFMRAFVRDPRDIHAPIIDAERYAYTFAPDPVWVHIIEYYCPHCARMAEAEYLPPGHPPAHDIELDIPALKQQWADREQLAEPALGPEFVPPPHHHRKGGH</sequence>